<dbReference type="Gene3D" id="3.20.20.70">
    <property type="entry name" value="Aldolase class I"/>
    <property type="match status" value="1"/>
</dbReference>
<organism evidence="3">
    <name type="scientific">Methanotorris igneus (strain DSM 5666 / JCM 11834 / Kol 5)</name>
    <dbReference type="NCBI Taxonomy" id="880724"/>
    <lineage>
        <taxon>Archaea</taxon>
        <taxon>Methanobacteriati</taxon>
        <taxon>Methanobacteriota</taxon>
        <taxon>Methanomada group</taxon>
        <taxon>Methanococci</taxon>
        <taxon>Methanococcales</taxon>
        <taxon>Methanocaldococcaceae</taxon>
        <taxon>Methanotorris</taxon>
    </lineage>
</organism>
<evidence type="ECO:0000313" key="3">
    <source>
        <dbReference type="Proteomes" id="UP000009227"/>
    </source>
</evidence>
<dbReference type="Pfam" id="PF03537">
    <property type="entry name" value="Glyco_hydro_114"/>
    <property type="match status" value="1"/>
</dbReference>
<dbReference type="AlphaFoldDB" id="F6BCZ7"/>
<dbReference type="PANTHER" id="PTHR35882:SF2">
    <property type="entry name" value="PELA"/>
    <property type="match status" value="1"/>
</dbReference>
<dbReference type="RefSeq" id="WP_013798960.1">
    <property type="nucleotide sequence ID" value="NC_015562.1"/>
</dbReference>
<feature type="domain" description="Glycoside-hydrolase family GH114 TIM-barrel" evidence="1">
    <location>
        <begin position="41"/>
        <end position="273"/>
    </location>
</feature>
<dbReference type="InterPro" id="IPR017853">
    <property type="entry name" value="GH"/>
</dbReference>
<proteinExistence type="predicted"/>
<dbReference type="PROSITE" id="PS51257">
    <property type="entry name" value="PROKAR_LIPOPROTEIN"/>
    <property type="match status" value="1"/>
</dbReference>
<reference evidence="2 3" key="1">
    <citation type="submission" date="2011-05" db="EMBL/GenBank/DDBJ databases">
        <title>Complete sequence of Methanotorris igneus Kol 5.</title>
        <authorList>
            <consortium name="US DOE Joint Genome Institute"/>
            <person name="Lucas S."/>
            <person name="Han J."/>
            <person name="Lapidus A."/>
            <person name="Cheng J.-F."/>
            <person name="Goodwin L."/>
            <person name="Pitluck S."/>
            <person name="Peters L."/>
            <person name="Mikhailova N."/>
            <person name="Chertkov O."/>
            <person name="Han C."/>
            <person name="Tapia R."/>
            <person name="Land M."/>
            <person name="Hauser L."/>
            <person name="Kyrpides N."/>
            <person name="Ivanova N."/>
            <person name="Pagani I."/>
            <person name="Sieprawska-Lupa M."/>
            <person name="Whitman W."/>
            <person name="Woyke T."/>
        </authorList>
    </citation>
    <scope>NUCLEOTIDE SEQUENCE [LARGE SCALE GENOMIC DNA]</scope>
    <source>
        <strain evidence="3">DSM 5666 / JCM 11834 / Kol 5</strain>
    </source>
</reference>
<name>F6BCZ7_METIK</name>
<dbReference type="GeneID" id="10643654"/>
<evidence type="ECO:0000313" key="2">
    <source>
        <dbReference type="EMBL" id="AEF96358.1"/>
    </source>
</evidence>
<dbReference type="EMBL" id="CP002737">
    <property type="protein sequence ID" value="AEF96358.1"/>
    <property type="molecule type" value="Genomic_DNA"/>
</dbReference>
<dbReference type="InterPro" id="IPR013785">
    <property type="entry name" value="Aldolase_TIM"/>
</dbReference>
<gene>
    <name evidence="2" type="ordered locus">Metig_0813</name>
</gene>
<dbReference type="OrthoDB" id="92107at2157"/>
<dbReference type="HOGENOM" id="CLU_067038_1_0_2"/>
<dbReference type="InterPro" id="IPR004352">
    <property type="entry name" value="GH114_TIM-barrel"/>
</dbReference>
<accession>F6BCZ7</accession>
<protein>
    <submittedName>
        <fullName evidence="2">TM1410 hypothetical-related protein</fullName>
    </submittedName>
</protein>
<dbReference type="SUPFAM" id="SSF51445">
    <property type="entry name" value="(Trans)glycosidases"/>
    <property type="match status" value="1"/>
</dbReference>
<dbReference type="KEGG" id="mig:Metig_0813"/>
<dbReference type="Proteomes" id="UP000009227">
    <property type="component" value="Chromosome"/>
</dbReference>
<keyword evidence="3" id="KW-1185">Reference proteome</keyword>
<dbReference type="PANTHER" id="PTHR35882">
    <property type="entry name" value="PELA"/>
    <property type="match status" value="1"/>
</dbReference>
<dbReference type="STRING" id="880724.Metig_0813"/>
<evidence type="ECO:0000259" key="1">
    <source>
        <dbReference type="Pfam" id="PF03537"/>
    </source>
</evidence>
<sequence length="277" mass="32682">MRKLLLTFLFLILFCGCLNNTKIADDKPNINNKLNIDNFWVYYGSNNIEKLSRYDLVIIEPYNYKKEDIQKLKSLNPNIKVIAYLSIGEVSKDRPYFKECQKIIVGKNQNWNSYYINISSPIWQKIILNEVKKFKNMGFDGVFLDTVDSAIYTNQKKEVIELIKKIRQENSNILIIQNRGFEVVDKTAPYIDGVLFEDFTTYYDFKNKKAYYWKGSDLNWINAQSEKLKNLKEKYNLVILTLDYVNDIEMAKKCIEHAKKYNFIPMTTKDITLNSIN</sequence>